<dbReference type="GO" id="GO:0005634">
    <property type="term" value="C:nucleus"/>
    <property type="evidence" value="ECO:0007669"/>
    <property type="project" value="UniProtKB-SubCell"/>
</dbReference>
<reference evidence="12" key="1">
    <citation type="submission" date="2021-01" db="EMBL/GenBank/DDBJ databases">
        <authorList>
            <person name="Corre E."/>
            <person name="Pelletier E."/>
            <person name="Niang G."/>
            <person name="Scheremetjew M."/>
            <person name="Finn R."/>
            <person name="Kale V."/>
            <person name="Holt S."/>
            <person name="Cochrane G."/>
            <person name="Meng A."/>
            <person name="Brown T."/>
            <person name="Cohen L."/>
        </authorList>
    </citation>
    <scope>NUCLEOTIDE SEQUENCE</scope>
    <source>
        <strain evidence="12">CCMP2084</strain>
    </source>
</reference>
<dbReference type="GO" id="GO:0031262">
    <property type="term" value="C:Ndc80 complex"/>
    <property type="evidence" value="ECO:0007669"/>
    <property type="project" value="InterPro"/>
</dbReference>
<comment type="subcellular location">
    <subcellularLocation>
        <location evidence="1">Chromosome</location>
        <location evidence="1">Centromere</location>
    </subcellularLocation>
    <subcellularLocation>
        <location evidence="9">Nucleus</location>
    </subcellularLocation>
    <subcellularLocation>
        <location evidence="9">Chromosome</location>
        <location evidence="9">Centromere</location>
        <location evidence="9">Kinetochore</location>
    </subcellularLocation>
</comment>
<feature type="coiled-coil region" evidence="10">
    <location>
        <begin position="53"/>
        <end position="158"/>
    </location>
</feature>
<dbReference type="Gene3D" id="3.30.457.50">
    <property type="entry name" value="Chromosome segregation protein Spc25"/>
    <property type="match status" value="1"/>
</dbReference>
<proteinExistence type="inferred from homology"/>
<keyword evidence="3 9" id="KW-0158">Chromosome</keyword>
<evidence type="ECO:0000256" key="5">
    <source>
        <dbReference type="ARBA" id="ARBA00022776"/>
    </source>
</evidence>
<evidence type="ECO:0000256" key="10">
    <source>
        <dbReference type="SAM" id="Coils"/>
    </source>
</evidence>
<organism evidence="12">
    <name type="scientific">Attheya septentrionalis</name>
    <dbReference type="NCBI Taxonomy" id="420275"/>
    <lineage>
        <taxon>Eukaryota</taxon>
        <taxon>Sar</taxon>
        <taxon>Stramenopiles</taxon>
        <taxon>Ochrophyta</taxon>
        <taxon>Bacillariophyta</taxon>
        <taxon>Coscinodiscophyceae</taxon>
        <taxon>Chaetocerotophycidae</taxon>
        <taxon>Chaetocerotales</taxon>
        <taxon>Attheyaceae</taxon>
        <taxon>Attheya</taxon>
    </lineage>
</organism>
<evidence type="ECO:0000256" key="2">
    <source>
        <dbReference type="ARBA" id="ARBA00006379"/>
    </source>
</evidence>
<gene>
    <name evidence="12" type="ORF">ASEP1449_LOCUS3776</name>
</gene>
<dbReference type="PANTHER" id="PTHR14281">
    <property type="entry name" value="KINETOCHORE PROTEIN SPC25-RELATED"/>
    <property type="match status" value="1"/>
</dbReference>
<dbReference type="Pfam" id="PF08234">
    <property type="entry name" value="Spindle_Spc25"/>
    <property type="match status" value="1"/>
</dbReference>
<evidence type="ECO:0000256" key="3">
    <source>
        <dbReference type="ARBA" id="ARBA00022454"/>
    </source>
</evidence>
<dbReference type="GO" id="GO:0051301">
    <property type="term" value="P:cell division"/>
    <property type="evidence" value="ECO:0007669"/>
    <property type="project" value="UniProtKB-UniRule"/>
</dbReference>
<dbReference type="InterPro" id="IPR045143">
    <property type="entry name" value="Spc25"/>
</dbReference>
<keyword evidence="9" id="KW-0995">Kinetochore</keyword>
<dbReference type="EMBL" id="HBHQ01005647">
    <property type="protein sequence ID" value="CAD9811951.1"/>
    <property type="molecule type" value="Transcribed_RNA"/>
</dbReference>
<dbReference type="InterPro" id="IPR013255">
    <property type="entry name" value="Spc25_C"/>
</dbReference>
<evidence type="ECO:0000256" key="6">
    <source>
        <dbReference type="ARBA" id="ARBA00023054"/>
    </source>
</evidence>
<dbReference type="AlphaFoldDB" id="A0A7S2XN17"/>
<comment type="subunit">
    <text evidence="9">Component of the NDC80 complex.</text>
</comment>
<keyword evidence="7 9" id="KW-0131">Cell cycle</keyword>
<keyword evidence="9" id="KW-0539">Nucleus</keyword>
<dbReference type="GO" id="GO:0007059">
    <property type="term" value="P:chromosome segregation"/>
    <property type="evidence" value="ECO:0007669"/>
    <property type="project" value="InterPro"/>
</dbReference>
<name>A0A7S2XN17_9STRA</name>
<evidence type="ECO:0000256" key="8">
    <source>
        <dbReference type="ARBA" id="ARBA00023328"/>
    </source>
</evidence>
<comment type="function">
    <text evidence="9">Acts as a component of the essential kinetochore-associated NDC80 complex, which is required for chromosome segregation and spindle checkpoint activity.</text>
</comment>
<sequence>MPPHDETNHNDDELGFSSSLLAHLAASRDQLNEFVDRQKTRADAAHKTNAVTVSSEQDEIEALYQRLKAIQAERGLIQASSSSSSAAAAAGMARRRAELQETQLEREKELTELKRLHAEKQLELDEIMNEEAAQRARAEKARHQKEEVEEMKQTTVDDLTKGIVNYKHLGLDFEKAARGSLRFTFTLLDRDMPSRPFVFSLNVAEELYEVEECTPPLDPHTVHELVDQLNSTEPAEFSPFIRGMRKYFSLLVFLHVCHTMFPLLDRPALSYVPNSQTLSLLQEKNF</sequence>
<evidence type="ECO:0000256" key="7">
    <source>
        <dbReference type="ARBA" id="ARBA00023306"/>
    </source>
</evidence>
<comment type="similarity">
    <text evidence="2 9">Belongs to the SPC25 family.</text>
</comment>
<evidence type="ECO:0000256" key="4">
    <source>
        <dbReference type="ARBA" id="ARBA00022618"/>
    </source>
</evidence>
<feature type="domain" description="Chromosome segregation protein Spc25 C-terminal" evidence="11">
    <location>
        <begin position="178"/>
        <end position="248"/>
    </location>
</feature>
<protein>
    <recommendedName>
        <fullName evidence="9">Kinetochore protein SPC25</fullName>
    </recommendedName>
</protein>
<keyword evidence="4 9" id="KW-0132">Cell division</keyword>
<keyword evidence="6 10" id="KW-0175">Coiled coil</keyword>
<keyword evidence="8 9" id="KW-0137">Centromere</keyword>
<keyword evidence="5 9" id="KW-0498">Mitosis</keyword>
<accession>A0A7S2XN17</accession>
<evidence type="ECO:0000313" key="12">
    <source>
        <dbReference type="EMBL" id="CAD9811951.1"/>
    </source>
</evidence>
<evidence type="ECO:0000256" key="1">
    <source>
        <dbReference type="ARBA" id="ARBA00004584"/>
    </source>
</evidence>
<evidence type="ECO:0000256" key="9">
    <source>
        <dbReference type="RuleBase" id="RU367150"/>
    </source>
</evidence>
<dbReference type="PANTHER" id="PTHR14281:SF0">
    <property type="entry name" value="KINETOCHORE PROTEIN SPC25"/>
    <property type="match status" value="1"/>
</dbReference>
<evidence type="ECO:0000259" key="11">
    <source>
        <dbReference type="Pfam" id="PF08234"/>
    </source>
</evidence>
<dbReference type="CDD" id="cd23784">
    <property type="entry name" value="RWD_Spc25"/>
    <property type="match status" value="1"/>
</dbReference>